<dbReference type="AlphaFoldDB" id="A0AAN6XMF2"/>
<evidence type="ECO:0000313" key="3">
    <source>
        <dbReference type="Proteomes" id="UP001303160"/>
    </source>
</evidence>
<protein>
    <recommendedName>
        <fullName evidence="4">Ankyrin repeat protein</fullName>
    </recommendedName>
</protein>
<feature type="signal peptide" evidence="1">
    <location>
        <begin position="1"/>
        <end position="26"/>
    </location>
</feature>
<sequence>MDPLTGIGAAASIVQLLTLCANASKAARDLWNSYADAPTWSSRFTISARTSQQRSLTKFFPHATVQLSPPCCKIMPGSCKDSSILQQDLKSFQHVVLAAIQDGRPRAREVNQTSFDDSHVHWSPPVNSITTQQTRVYGSDLESIRWEHPTSQGFWQVVLKKQKKRQQRRFRATGRVWLYLFGPRVVEFEFGLFAHVKSSLSPMVSFGIKIRNSRPMDSMVFQACSYGDLKRVRLLLESGDAGINDICEDSGMTLVHLIRRPTYGLPSCARLLLRAGAEFYTEPTKTRPSSMPILPLTQPEGFRSGLEILQAEGLVVPRRGPTAPSESLMGNLLSSAISAGRLQDIMTIIDSFEDPSPHLKDLLHRSTFHRGRIEVVALLMKLGLHPDWHDPRRDDVEIMHRPIMSATENSSSGLAPIHYYLFRGACPGPFNGIYYVDLSPSFPVSAWQILFKRFVMFPSHTRRFQELEGILLHLLLHECSDLPYRELIAMNFRGPSKRCHQIVRITCEVADAARIWSVHDGPESLRSLITVLETDLLLQHRLATRPMVDWSSEGVIETPARRWDPSEDNIKYPERYYQYLDGYEGILCEKRWDSSKGQYYNFRKDLGLPPLDGPPGICTGADYPHSTRKSSPHYQQFFRMEDDGRREIPFDRTTLFYENISTEDGRRQMKQFPIVRALCNALQLAGYRVEMGRHDGEIWFEDDDGDPYHDAMEFQPAPGVDDGVVANCPICRDPQKYGLDYILERAKVGEDFLDEWRDKQRRKATSRDARF</sequence>
<name>A0AAN6XMF2_9PEZI</name>
<organism evidence="2 3">
    <name type="scientific">Triangularia verruculosa</name>
    <dbReference type="NCBI Taxonomy" id="2587418"/>
    <lineage>
        <taxon>Eukaryota</taxon>
        <taxon>Fungi</taxon>
        <taxon>Dikarya</taxon>
        <taxon>Ascomycota</taxon>
        <taxon>Pezizomycotina</taxon>
        <taxon>Sordariomycetes</taxon>
        <taxon>Sordariomycetidae</taxon>
        <taxon>Sordariales</taxon>
        <taxon>Podosporaceae</taxon>
        <taxon>Triangularia</taxon>
    </lineage>
</organism>
<dbReference type="InterPro" id="IPR036770">
    <property type="entry name" value="Ankyrin_rpt-contain_sf"/>
</dbReference>
<dbReference type="Gene3D" id="1.25.40.20">
    <property type="entry name" value="Ankyrin repeat-containing domain"/>
    <property type="match status" value="1"/>
</dbReference>
<evidence type="ECO:0008006" key="4">
    <source>
        <dbReference type="Google" id="ProtNLM"/>
    </source>
</evidence>
<dbReference type="Proteomes" id="UP001303160">
    <property type="component" value="Unassembled WGS sequence"/>
</dbReference>
<proteinExistence type="predicted"/>
<dbReference type="EMBL" id="MU863889">
    <property type="protein sequence ID" value="KAK4203493.1"/>
    <property type="molecule type" value="Genomic_DNA"/>
</dbReference>
<gene>
    <name evidence="2" type="ORF">QBC40DRAFT_317318</name>
</gene>
<comment type="caution">
    <text evidence="2">The sequence shown here is derived from an EMBL/GenBank/DDBJ whole genome shotgun (WGS) entry which is preliminary data.</text>
</comment>
<dbReference type="SUPFAM" id="SSF48403">
    <property type="entry name" value="Ankyrin repeat"/>
    <property type="match status" value="1"/>
</dbReference>
<evidence type="ECO:0000256" key="1">
    <source>
        <dbReference type="SAM" id="SignalP"/>
    </source>
</evidence>
<accession>A0AAN6XMF2</accession>
<keyword evidence="1" id="KW-0732">Signal</keyword>
<reference evidence="2" key="2">
    <citation type="submission" date="2023-05" db="EMBL/GenBank/DDBJ databases">
        <authorList>
            <consortium name="Lawrence Berkeley National Laboratory"/>
            <person name="Steindorff A."/>
            <person name="Hensen N."/>
            <person name="Bonometti L."/>
            <person name="Westerberg I."/>
            <person name="Brannstrom I.O."/>
            <person name="Guillou S."/>
            <person name="Cros-Aarteil S."/>
            <person name="Calhoun S."/>
            <person name="Haridas S."/>
            <person name="Kuo A."/>
            <person name="Mondo S."/>
            <person name="Pangilinan J."/>
            <person name="Riley R."/>
            <person name="Labutti K."/>
            <person name="Andreopoulos B."/>
            <person name="Lipzen A."/>
            <person name="Chen C."/>
            <person name="Yanf M."/>
            <person name="Daum C."/>
            <person name="Ng V."/>
            <person name="Clum A."/>
            <person name="Ohm R."/>
            <person name="Martin F."/>
            <person name="Silar P."/>
            <person name="Natvig D."/>
            <person name="Lalanne C."/>
            <person name="Gautier V."/>
            <person name="Ament-Velasquez S.L."/>
            <person name="Kruys A."/>
            <person name="Hutchinson M.I."/>
            <person name="Powell A.J."/>
            <person name="Barry K."/>
            <person name="Miller A.N."/>
            <person name="Grigoriev I.V."/>
            <person name="Debuchy R."/>
            <person name="Gladieux P."/>
            <person name="Thoren M.H."/>
            <person name="Johannesson H."/>
        </authorList>
    </citation>
    <scope>NUCLEOTIDE SEQUENCE</scope>
    <source>
        <strain evidence="2">CBS 315.58</strain>
    </source>
</reference>
<keyword evidence="3" id="KW-1185">Reference proteome</keyword>
<feature type="chain" id="PRO_5042865733" description="Ankyrin repeat protein" evidence="1">
    <location>
        <begin position="27"/>
        <end position="771"/>
    </location>
</feature>
<reference evidence="2" key="1">
    <citation type="journal article" date="2023" name="Mol. Phylogenet. Evol.">
        <title>Genome-scale phylogeny and comparative genomics of the fungal order Sordariales.</title>
        <authorList>
            <person name="Hensen N."/>
            <person name="Bonometti L."/>
            <person name="Westerberg I."/>
            <person name="Brannstrom I.O."/>
            <person name="Guillou S."/>
            <person name="Cros-Aarteil S."/>
            <person name="Calhoun S."/>
            <person name="Haridas S."/>
            <person name="Kuo A."/>
            <person name="Mondo S."/>
            <person name="Pangilinan J."/>
            <person name="Riley R."/>
            <person name="LaButti K."/>
            <person name="Andreopoulos B."/>
            <person name="Lipzen A."/>
            <person name="Chen C."/>
            <person name="Yan M."/>
            <person name="Daum C."/>
            <person name="Ng V."/>
            <person name="Clum A."/>
            <person name="Steindorff A."/>
            <person name="Ohm R.A."/>
            <person name="Martin F."/>
            <person name="Silar P."/>
            <person name="Natvig D.O."/>
            <person name="Lalanne C."/>
            <person name="Gautier V."/>
            <person name="Ament-Velasquez S.L."/>
            <person name="Kruys A."/>
            <person name="Hutchinson M.I."/>
            <person name="Powell A.J."/>
            <person name="Barry K."/>
            <person name="Miller A.N."/>
            <person name="Grigoriev I.V."/>
            <person name="Debuchy R."/>
            <person name="Gladieux P."/>
            <person name="Hiltunen Thoren M."/>
            <person name="Johannesson H."/>
        </authorList>
    </citation>
    <scope>NUCLEOTIDE SEQUENCE</scope>
    <source>
        <strain evidence="2">CBS 315.58</strain>
    </source>
</reference>
<evidence type="ECO:0000313" key="2">
    <source>
        <dbReference type="EMBL" id="KAK4203493.1"/>
    </source>
</evidence>